<accession>A0A8S5RQ09</accession>
<sequence length="132" mass="15039">MLNREKYAKEIVDVALKDETFALMGGKICACSDVQGCTSCAFYDRDDCIVSKQEWANSEYVETPVDWNKVAVDTPILVRDSEERMWRKRYFAKYEDNTVYAWGNGATSWSADCSNTTDWKMAKLAESEDADA</sequence>
<proteinExistence type="predicted"/>
<evidence type="ECO:0000313" key="1">
    <source>
        <dbReference type="EMBL" id="DAE33448.1"/>
    </source>
</evidence>
<name>A0A8S5RQ09_9VIRU</name>
<reference evidence="1" key="1">
    <citation type="journal article" date="2021" name="Proc. Natl. Acad. Sci. U.S.A.">
        <title>A Catalog of Tens of Thousands of Viruses from Human Metagenomes Reveals Hidden Associations with Chronic Diseases.</title>
        <authorList>
            <person name="Tisza M.J."/>
            <person name="Buck C.B."/>
        </authorList>
    </citation>
    <scope>NUCLEOTIDE SEQUENCE</scope>
    <source>
        <strain evidence="1">CtQ5V6</strain>
    </source>
</reference>
<protein>
    <submittedName>
        <fullName evidence="1">Uncharacterized protein</fullName>
    </submittedName>
</protein>
<dbReference type="EMBL" id="BK059134">
    <property type="protein sequence ID" value="DAE33448.1"/>
    <property type="molecule type" value="Genomic_DNA"/>
</dbReference>
<organism evidence="1">
    <name type="scientific">virus sp. ctQ5V6</name>
    <dbReference type="NCBI Taxonomy" id="2825815"/>
    <lineage>
        <taxon>Viruses</taxon>
    </lineage>
</organism>